<evidence type="ECO:0000256" key="4">
    <source>
        <dbReference type="ARBA" id="ARBA00022833"/>
    </source>
</evidence>
<keyword evidence="5" id="KW-0539">Nucleus</keyword>
<evidence type="ECO:0000256" key="1">
    <source>
        <dbReference type="ARBA" id="ARBA00004123"/>
    </source>
</evidence>
<dbReference type="Proteomes" id="UP001139887">
    <property type="component" value="Unassembled WGS sequence"/>
</dbReference>
<dbReference type="EMBL" id="JANBUW010002052">
    <property type="protein sequence ID" value="KAJ2841758.1"/>
    <property type="molecule type" value="Genomic_DNA"/>
</dbReference>
<keyword evidence="4" id="KW-0862">Zinc</keyword>
<name>A0A9W8I4Y3_9FUNG</name>
<dbReference type="CDD" id="cd00202">
    <property type="entry name" value="ZnF_GATA"/>
    <property type="match status" value="2"/>
</dbReference>
<evidence type="ECO:0000313" key="9">
    <source>
        <dbReference type="EMBL" id="KAJ2841758.1"/>
    </source>
</evidence>
<feature type="compositionally biased region" description="Polar residues" evidence="7">
    <location>
        <begin position="260"/>
        <end position="279"/>
    </location>
</feature>
<dbReference type="PRINTS" id="PR00619">
    <property type="entry name" value="GATAZNFINGER"/>
</dbReference>
<dbReference type="GO" id="GO:0008270">
    <property type="term" value="F:zinc ion binding"/>
    <property type="evidence" value="ECO:0007669"/>
    <property type="project" value="UniProtKB-KW"/>
</dbReference>
<evidence type="ECO:0000256" key="2">
    <source>
        <dbReference type="ARBA" id="ARBA00022723"/>
    </source>
</evidence>
<dbReference type="SMART" id="SM00401">
    <property type="entry name" value="ZnF_GATA"/>
    <property type="match status" value="2"/>
</dbReference>
<evidence type="ECO:0000256" key="6">
    <source>
        <dbReference type="PROSITE-ProRule" id="PRU00094"/>
    </source>
</evidence>
<accession>A0A9W8I4Y3</accession>
<dbReference type="GO" id="GO:0000981">
    <property type="term" value="F:DNA-binding transcription factor activity, RNA polymerase II-specific"/>
    <property type="evidence" value="ECO:0007669"/>
    <property type="project" value="TreeGrafter"/>
</dbReference>
<dbReference type="InterPro" id="IPR000679">
    <property type="entry name" value="Znf_GATA"/>
</dbReference>
<proteinExistence type="predicted"/>
<dbReference type="OrthoDB" id="515401at2759"/>
<feature type="non-terminal residue" evidence="9">
    <location>
        <position position="279"/>
    </location>
</feature>
<keyword evidence="10" id="KW-1185">Reference proteome</keyword>
<comment type="subcellular location">
    <subcellularLocation>
        <location evidence="1">Nucleus</location>
    </subcellularLocation>
</comment>
<dbReference type="PANTHER" id="PTHR10071">
    <property type="entry name" value="TRANSCRIPTION FACTOR GATA FAMILY MEMBER"/>
    <property type="match status" value="1"/>
</dbReference>
<dbReference type="GO" id="GO:0000978">
    <property type="term" value="F:RNA polymerase II cis-regulatory region sequence-specific DNA binding"/>
    <property type="evidence" value="ECO:0007669"/>
    <property type="project" value="TreeGrafter"/>
</dbReference>
<dbReference type="PROSITE" id="PS50114">
    <property type="entry name" value="GATA_ZN_FINGER_2"/>
    <property type="match status" value="2"/>
</dbReference>
<evidence type="ECO:0000256" key="5">
    <source>
        <dbReference type="ARBA" id="ARBA00023242"/>
    </source>
</evidence>
<dbReference type="PANTHER" id="PTHR10071:SF281">
    <property type="entry name" value="BOX A-BINDING FACTOR-RELATED"/>
    <property type="match status" value="1"/>
</dbReference>
<keyword evidence="2" id="KW-0479">Metal-binding</keyword>
<dbReference type="GO" id="GO:0005634">
    <property type="term" value="C:nucleus"/>
    <property type="evidence" value="ECO:0007669"/>
    <property type="project" value="UniProtKB-SubCell"/>
</dbReference>
<dbReference type="FunFam" id="3.30.50.10:FF:000007">
    <property type="entry name" value="Nitrogen regulatory AreA, N-terminal"/>
    <property type="match status" value="1"/>
</dbReference>
<protein>
    <recommendedName>
        <fullName evidence="8">GATA-type domain-containing protein</fullName>
    </recommendedName>
</protein>
<dbReference type="GO" id="GO:0000122">
    <property type="term" value="P:negative regulation of transcription by RNA polymerase II"/>
    <property type="evidence" value="ECO:0007669"/>
    <property type="project" value="TreeGrafter"/>
</dbReference>
<dbReference type="InterPro" id="IPR013088">
    <property type="entry name" value="Znf_NHR/GATA"/>
</dbReference>
<comment type="caution">
    <text evidence="9">The sequence shown here is derived from an EMBL/GenBank/DDBJ whole genome shotgun (WGS) entry which is preliminary data.</text>
</comment>
<organism evidence="9 10">
    <name type="scientific">Coemansia brasiliensis</name>
    <dbReference type="NCBI Taxonomy" id="2650707"/>
    <lineage>
        <taxon>Eukaryota</taxon>
        <taxon>Fungi</taxon>
        <taxon>Fungi incertae sedis</taxon>
        <taxon>Zoopagomycota</taxon>
        <taxon>Kickxellomycotina</taxon>
        <taxon>Kickxellomycetes</taxon>
        <taxon>Kickxellales</taxon>
        <taxon>Kickxellaceae</taxon>
        <taxon>Coemansia</taxon>
    </lineage>
</organism>
<feature type="region of interest" description="Disordered" evidence="7">
    <location>
        <begin position="128"/>
        <end position="279"/>
    </location>
</feature>
<reference evidence="9" key="1">
    <citation type="submission" date="2022-07" db="EMBL/GenBank/DDBJ databases">
        <title>Phylogenomic reconstructions and comparative analyses of Kickxellomycotina fungi.</title>
        <authorList>
            <person name="Reynolds N.K."/>
            <person name="Stajich J.E."/>
            <person name="Barry K."/>
            <person name="Grigoriev I.V."/>
            <person name="Crous P."/>
            <person name="Smith M.E."/>
        </authorList>
    </citation>
    <scope>NUCLEOTIDE SEQUENCE</scope>
    <source>
        <strain evidence="9">NRRL 1566</strain>
    </source>
</reference>
<dbReference type="Gene3D" id="3.30.50.10">
    <property type="entry name" value="Erythroid Transcription Factor GATA-1, subunit A"/>
    <property type="match status" value="2"/>
</dbReference>
<evidence type="ECO:0000313" key="10">
    <source>
        <dbReference type="Proteomes" id="UP001139887"/>
    </source>
</evidence>
<evidence type="ECO:0000256" key="3">
    <source>
        <dbReference type="ARBA" id="ARBA00022771"/>
    </source>
</evidence>
<sequence>MQYPGPIPIGAHYGMGPDSMNQEPPKEHSGPICDNCGVTSTPLWRRSSDDTLLCNACGLYYKLHRTHRPKSLRTNSARRDDENTPKTECTNCKTMNTPLWRRDEAGKPLCNACGLYYKLHKENRPIALKSDVIRKRQRQDPATGGSRKRQSRATQKQANSGGSSGSATPATVLSKDSQKGKARPTPLEITTSHTEKLSSPLAATGSRSALPPELPTLQTAPSISYSANGTQLLNDSESSISPGNSVQNAGQPHSAYDSHSYGQHTSIYSRDASGNEQMP</sequence>
<evidence type="ECO:0000256" key="7">
    <source>
        <dbReference type="SAM" id="MobiDB-lite"/>
    </source>
</evidence>
<evidence type="ECO:0000259" key="8">
    <source>
        <dbReference type="PROSITE" id="PS50114"/>
    </source>
</evidence>
<keyword evidence="3 6" id="KW-0863">Zinc-finger</keyword>
<gene>
    <name evidence="9" type="ORF">IWW36_006148</name>
</gene>
<dbReference type="AlphaFoldDB" id="A0A9W8I4Y3"/>
<dbReference type="InterPro" id="IPR039355">
    <property type="entry name" value="Transcription_factor_GATA"/>
</dbReference>
<feature type="region of interest" description="Disordered" evidence="7">
    <location>
        <begin position="1"/>
        <end position="29"/>
    </location>
</feature>
<feature type="domain" description="GATA-type" evidence="8">
    <location>
        <begin position="83"/>
        <end position="136"/>
    </location>
</feature>
<dbReference type="PROSITE" id="PS00344">
    <property type="entry name" value="GATA_ZN_FINGER_1"/>
    <property type="match status" value="1"/>
</dbReference>
<feature type="compositionally biased region" description="Polar residues" evidence="7">
    <location>
        <begin position="216"/>
        <end position="251"/>
    </location>
</feature>
<dbReference type="SUPFAM" id="SSF57716">
    <property type="entry name" value="Glucocorticoid receptor-like (DNA-binding domain)"/>
    <property type="match status" value="2"/>
</dbReference>
<feature type="domain" description="GATA-type" evidence="8">
    <location>
        <begin position="27"/>
        <end position="80"/>
    </location>
</feature>
<dbReference type="GO" id="GO:0045944">
    <property type="term" value="P:positive regulation of transcription by RNA polymerase II"/>
    <property type="evidence" value="ECO:0007669"/>
    <property type="project" value="TreeGrafter"/>
</dbReference>
<dbReference type="Pfam" id="PF00320">
    <property type="entry name" value="GATA"/>
    <property type="match status" value="2"/>
</dbReference>